<dbReference type="AlphaFoldDB" id="A0AAE1B6L6"/>
<sequence>MAGNIVVAAGVNSLGHCPLQVVPTTVVVTGHWRLDFSLLVNVFGISQATWQDLTLEAGPKESGKWQARSVYVDMFKVYLGRQLCLPASLCRTPPSVSALTVRATRTSGLCTNVQQRSRLRMRRKEGSRPITHSDSENQERICPRGSIPAWISGEIATWLKSLSTYQSINEPIN</sequence>
<evidence type="ECO:0000313" key="1">
    <source>
        <dbReference type="EMBL" id="KAK3800185.1"/>
    </source>
</evidence>
<gene>
    <name evidence="1" type="ORF">RRG08_016292</name>
</gene>
<organism evidence="1 2">
    <name type="scientific">Elysia crispata</name>
    <name type="common">lettuce slug</name>
    <dbReference type="NCBI Taxonomy" id="231223"/>
    <lineage>
        <taxon>Eukaryota</taxon>
        <taxon>Metazoa</taxon>
        <taxon>Spiralia</taxon>
        <taxon>Lophotrochozoa</taxon>
        <taxon>Mollusca</taxon>
        <taxon>Gastropoda</taxon>
        <taxon>Heterobranchia</taxon>
        <taxon>Euthyneura</taxon>
        <taxon>Panpulmonata</taxon>
        <taxon>Sacoglossa</taxon>
        <taxon>Placobranchoidea</taxon>
        <taxon>Plakobranchidae</taxon>
        <taxon>Elysia</taxon>
    </lineage>
</organism>
<protein>
    <submittedName>
        <fullName evidence="1">Uncharacterized protein</fullName>
    </submittedName>
</protein>
<evidence type="ECO:0000313" key="2">
    <source>
        <dbReference type="Proteomes" id="UP001283361"/>
    </source>
</evidence>
<keyword evidence="2" id="KW-1185">Reference proteome</keyword>
<name>A0AAE1B6L6_9GAST</name>
<comment type="caution">
    <text evidence="1">The sequence shown here is derived from an EMBL/GenBank/DDBJ whole genome shotgun (WGS) entry which is preliminary data.</text>
</comment>
<dbReference type="EMBL" id="JAWDGP010000492">
    <property type="protein sequence ID" value="KAK3800185.1"/>
    <property type="molecule type" value="Genomic_DNA"/>
</dbReference>
<reference evidence="1" key="1">
    <citation type="journal article" date="2023" name="G3 (Bethesda)">
        <title>A reference genome for the long-term kleptoplast-retaining sea slug Elysia crispata morphotype clarki.</title>
        <authorList>
            <person name="Eastman K.E."/>
            <person name="Pendleton A.L."/>
            <person name="Shaikh M.A."/>
            <person name="Suttiyut T."/>
            <person name="Ogas R."/>
            <person name="Tomko P."/>
            <person name="Gavelis G."/>
            <person name="Widhalm J.R."/>
            <person name="Wisecaver J.H."/>
        </authorList>
    </citation>
    <scope>NUCLEOTIDE SEQUENCE</scope>
    <source>
        <strain evidence="1">ECLA1</strain>
    </source>
</reference>
<dbReference type="Proteomes" id="UP001283361">
    <property type="component" value="Unassembled WGS sequence"/>
</dbReference>
<proteinExistence type="predicted"/>
<accession>A0AAE1B6L6</accession>